<dbReference type="AlphaFoldDB" id="A0A8T0D3J2"/>
<accession>A0A8T0D3J2</accession>
<protein>
    <submittedName>
        <fullName evidence="1">Uncharacterized protein</fullName>
    </submittedName>
</protein>
<organism evidence="1 2">
    <name type="scientific">Paragonimus westermani</name>
    <dbReference type="NCBI Taxonomy" id="34504"/>
    <lineage>
        <taxon>Eukaryota</taxon>
        <taxon>Metazoa</taxon>
        <taxon>Spiralia</taxon>
        <taxon>Lophotrochozoa</taxon>
        <taxon>Platyhelminthes</taxon>
        <taxon>Trematoda</taxon>
        <taxon>Digenea</taxon>
        <taxon>Plagiorchiida</taxon>
        <taxon>Troglotremata</taxon>
        <taxon>Troglotrematidae</taxon>
        <taxon>Paragonimus</taxon>
    </lineage>
</organism>
<evidence type="ECO:0000313" key="2">
    <source>
        <dbReference type="Proteomes" id="UP000699462"/>
    </source>
</evidence>
<gene>
    <name evidence="1" type="ORF">P879_09716</name>
</gene>
<dbReference type="Proteomes" id="UP000699462">
    <property type="component" value="Unassembled WGS sequence"/>
</dbReference>
<name>A0A8T0D3J2_9TREM</name>
<proteinExistence type="predicted"/>
<keyword evidence="2" id="KW-1185">Reference proteome</keyword>
<sequence>MTSEKLATRFLREWCCCKRCVTRLIHGRSGQCEEELAKAELAVYEAPICPACCGLLHHPSLCSIPSDFRTRRLDENLLVSVVERVESSGFKYMACLLKAIDPAIFSVREHCIWTKLFGLAQANSGFSRETDIAPASDADGLFCTKDVEAWRRNSMSAKHAWQLVAYPLLSAVLKVGNLKLANVGSSLPCSPTTILS</sequence>
<comment type="caution">
    <text evidence="1">The sequence shown here is derived from an EMBL/GenBank/DDBJ whole genome shotgun (WGS) entry which is preliminary data.</text>
</comment>
<dbReference type="EMBL" id="JTDF01020442">
    <property type="protein sequence ID" value="KAF8562420.1"/>
    <property type="molecule type" value="Genomic_DNA"/>
</dbReference>
<evidence type="ECO:0000313" key="1">
    <source>
        <dbReference type="EMBL" id="KAF8562420.1"/>
    </source>
</evidence>
<reference evidence="1 2" key="1">
    <citation type="submission" date="2019-07" db="EMBL/GenBank/DDBJ databases">
        <title>Annotation for the trematode Paragonimus westermani.</title>
        <authorList>
            <person name="Choi Y.-J."/>
        </authorList>
    </citation>
    <scope>NUCLEOTIDE SEQUENCE [LARGE SCALE GENOMIC DNA]</scope>
    <source>
        <strain evidence="1">180907_Pwestermani</strain>
    </source>
</reference>